<evidence type="ECO:0000256" key="3">
    <source>
        <dbReference type="ARBA" id="ARBA00022563"/>
    </source>
</evidence>
<dbReference type="HAMAP" id="MF_01576">
    <property type="entry name" value="THF_DHG_CYH"/>
    <property type="match status" value="1"/>
</dbReference>
<evidence type="ECO:0000256" key="12">
    <source>
        <dbReference type="ARBA" id="ARBA00036357"/>
    </source>
</evidence>
<name>A0A841YID2_9LIST</name>
<comment type="caution">
    <text evidence="16">The sequence shown here is derived from an EMBL/GenBank/DDBJ whole genome shotgun (WGS) entry which is preliminary data.</text>
</comment>
<protein>
    <recommendedName>
        <fullName evidence="13">Bifunctional protein FolD</fullName>
    </recommendedName>
    <domain>
        <recommendedName>
            <fullName evidence="13">Methylenetetrahydrofolate dehydrogenase</fullName>
            <ecNumber evidence="13">1.5.1.5</ecNumber>
        </recommendedName>
    </domain>
    <domain>
        <recommendedName>
            <fullName evidence="13">Methenyltetrahydrofolate cyclohydrolase</fullName>
            <ecNumber evidence="13">3.5.4.9</ecNumber>
        </recommendedName>
    </domain>
</protein>
<dbReference type="InterPro" id="IPR046346">
    <property type="entry name" value="Aminoacid_DH-like_N_sf"/>
</dbReference>
<dbReference type="Gene3D" id="3.40.50.10860">
    <property type="entry name" value="Leucine Dehydrogenase, chain A, domain 1"/>
    <property type="match status" value="1"/>
</dbReference>
<evidence type="ECO:0000256" key="10">
    <source>
        <dbReference type="ARBA" id="ARBA00023167"/>
    </source>
</evidence>
<dbReference type="Pfam" id="PF02882">
    <property type="entry name" value="THF_DHG_CYH_C"/>
    <property type="match status" value="1"/>
</dbReference>
<comment type="catalytic activity">
    <reaction evidence="13">
        <text>(6R)-5,10-methylene-5,6,7,8-tetrahydrofolate + NADP(+) = (6R)-5,10-methenyltetrahydrofolate + NADPH</text>
        <dbReference type="Rhea" id="RHEA:22812"/>
        <dbReference type="ChEBI" id="CHEBI:15636"/>
        <dbReference type="ChEBI" id="CHEBI:57455"/>
        <dbReference type="ChEBI" id="CHEBI:57783"/>
        <dbReference type="ChEBI" id="CHEBI:58349"/>
        <dbReference type="EC" id="1.5.1.5"/>
    </reaction>
</comment>
<keyword evidence="7 13" id="KW-0521">NADP</keyword>
<keyword evidence="3 13" id="KW-0554">One-carbon metabolism</keyword>
<dbReference type="GO" id="GO:0005829">
    <property type="term" value="C:cytosol"/>
    <property type="evidence" value="ECO:0007669"/>
    <property type="project" value="TreeGrafter"/>
</dbReference>
<dbReference type="PRINTS" id="PR00085">
    <property type="entry name" value="THFDHDRGNASE"/>
</dbReference>
<evidence type="ECO:0000256" key="4">
    <source>
        <dbReference type="ARBA" id="ARBA00022605"/>
    </source>
</evidence>
<dbReference type="NCBIfam" id="NF010767">
    <property type="entry name" value="PRK14170.1"/>
    <property type="match status" value="1"/>
</dbReference>
<comment type="catalytic activity">
    <reaction evidence="12 13">
        <text>(6R)-5,10-methenyltetrahydrofolate + H2O = (6R)-10-formyltetrahydrofolate + H(+)</text>
        <dbReference type="Rhea" id="RHEA:23700"/>
        <dbReference type="ChEBI" id="CHEBI:15377"/>
        <dbReference type="ChEBI" id="CHEBI:15378"/>
        <dbReference type="ChEBI" id="CHEBI:57455"/>
        <dbReference type="ChEBI" id="CHEBI:195366"/>
        <dbReference type="EC" id="3.5.4.9"/>
    </reaction>
</comment>
<keyword evidence="11 13" id="KW-0511">Multifunctional enzyme</keyword>
<dbReference type="Pfam" id="PF00763">
    <property type="entry name" value="THF_DHG_CYH"/>
    <property type="match status" value="1"/>
</dbReference>
<dbReference type="FunFam" id="3.40.50.10860:FF:000001">
    <property type="entry name" value="Bifunctional protein FolD"/>
    <property type="match status" value="1"/>
</dbReference>
<dbReference type="PROSITE" id="PS00767">
    <property type="entry name" value="THF_DHG_CYH_2"/>
    <property type="match status" value="1"/>
</dbReference>
<dbReference type="EC" id="3.5.4.9" evidence="13"/>
<keyword evidence="6 13" id="KW-0378">Hydrolase</keyword>
<evidence type="ECO:0000256" key="9">
    <source>
        <dbReference type="ARBA" id="ARBA00023102"/>
    </source>
</evidence>
<dbReference type="InterPro" id="IPR020867">
    <property type="entry name" value="THF_DH/CycHdrlase_CS"/>
</dbReference>
<dbReference type="PANTHER" id="PTHR48099:SF5">
    <property type="entry name" value="C-1-TETRAHYDROFOLATE SYNTHASE, CYTOPLASMIC"/>
    <property type="match status" value="1"/>
</dbReference>
<comment type="subunit">
    <text evidence="2 13">Homodimer.</text>
</comment>
<dbReference type="EMBL" id="JAARPY010000016">
    <property type="protein sequence ID" value="MBC1399717.1"/>
    <property type="molecule type" value="Genomic_DNA"/>
</dbReference>
<sequence>MAQVIDGKKLAKEIQENVTKEVSRLKSEGKQPGLAVVLVGDNQASRTYVRNKQKRTEESGMKSVLIELDEDVSEEKLLQTVEELNEDDTIHGILVQLPLPKHISEEKVIDTISVLKDVDGFHPLNVGNLFVGKDSLVPCTPAGIIELIKSTGQTIAGKRAVVIGRSNIVGKPVAQLLLQENATVTIAHSRTENLAEVASEADILVVATGLAKFVKKEYVKEGAVVIDVGMDRDENNKLCGDVDYDDVFQKAGFITPVPGGVGPMTITMLLSNTLKAAKRLFDKQ</sequence>
<reference evidence="16 17" key="1">
    <citation type="submission" date="2020-03" db="EMBL/GenBank/DDBJ databases">
        <title>Soil Listeria distribution.</title>
        <authorList>
            <person name="Liao J."/>
            <person name="Wiedmann M."/>
        </authorList>
    </citation>
    <scope>NUCLEOTIDE SEQUENCE [LARGE SCALE GENOMIC DNA]</scope>
    <source>
        <strain evidence="16 17">FSL L7-1645</strain>
    </source>
</reference>
<evidence type="ECO:0000313" key="16">
    <source>
        <dbReference type="EMBL" id="MBC1399717.1"/>
    </source>
</evidence>
<dbReference type="CDD" id="cd01080">
    <property type="entry name" value="NAD_bind_m-THF_DH_Cyclohyd"/>
    <property type="match status" value="1"/>
</dbReference>
<evidence type="ECO:0000256" key="7">
    <source>
        <dbReference type="ARBA" id="ARBA00022857"/>
    </source>
</evidence>
<dbReference type="GO" id="GO:0004477">
    <property type="term" value="F:methenyltetrahydrofolate cyclohydrolase activity"/>
    <property type="evidence" value="ECO:0007669"/>
    <property type="project" value="UniProtKB-UniRule"/>
</dbReference>
<dbReference type="InterPro" id="IPR000672">
    <property type="entry name" value="THF_DH/CycHdrlase"/>
</dbReference>
<comment type="caution">
    <text evidence="13">Lacks conserved residue(s) required for the propagation of feature annotation.</text>
</comment>
<evidence type="ECO:0000313" key="17">
    <source>
        <dbReference type="Proteomes" id="UP000571128"/>
    </source>
</evidence>
<dbReference type="GO" id="GO:0000105">
    <property type="term" value="P:L-histidine biosynthetic process"/>
    <property type="evidence" value="ECO:0007669"/>
    <property type="project" value="UniProtKB-KW"/>
</dbReference>
<dbReference type="GO" id="GO:0004488">
    <property type="term" value="F:methylenetetrahydrofolate dehydrogenase (NADP+) activity"/>
    <property type="evidence" value="ECO:0007669"/>
    <property type="project" value="UniProtKB-UniRule"/>
</dbReference>
<dbReference type="GO" id="GO:0035999">
    <property type="term" value="P:tetrahydrofolate interconversion"/>
    <property type="evidence" value="ECO:0007669"/>
    <property type="project" value="UniProtKB-UniRule"/>
</dbReference>
<keyword evidence="5 13" id="KW-0658">Purine biosynthesis</keyword>
<proteinExistence type="inferred from homology"/>
<dbReference type="PROSITE" id="PS00766">
    <property type="entry name" value="THF_DHG_CYH_1"/>
    <property type="match status" value="1"/>
</dbReference>
<dbReference type="RefSeq" id="WP_185338748.1">
    <property type="nucleotide sequence ID" value="NZ_JAARPY010000016.1"/>
</dbReference>
<dbReference type="UniPathway" id="UPA00193"/>
<dbReference type="InterPro" id="IPR020630">
    <property type="entry name" value="THF_DH/CycHdrlase_cat_dom"/>
</dbReference>
<keyword evidence="8 13" id="KW-0560">Oxidoreductase</keyword>
<dbReference type="EC" id="1.5.1.5" evidence="13"/>
<evidence type="ECO:0000259" key="14">
    <source>
        <dbReference type="Pfam" id="PF00763"/>
    </source>
</evidence>
<feature type="binding site" evidence="13">
    <location>
        <begin position="164"/>
        <end position="166"/>
    </location>
    <ligand>
        <name>NADP(+)</name>
        <dbReference type="ChEBI" id="CHEBI:58349"/>
    </ligand>
</feature>
<evidence type="ECO:0000259" key="15">
    <source>
        <dbReference type="Pfam" id="PF02882"/>
    </source>
</evidence>
<evidence type="ECO:0000256" key="1">
    <source>
        <dbReference type="ARBA" id="ARBA00004777"/>
    </source>
</evidence>
<comment type="pathway">
    <text evidence="1 13">One-carbon metabolism; tetrahydrofolate interconversion.</text>
</comment>
<dbReference type="GO" id="GO:0006164">
    <property type="term" value="P:purine nucleotide biosynthetic process"/>
    <property type="evidence" value="ECO:0007669"/>
    <property type="project" value="UniProtKB-KW"/>
</dbReference>
<evidence type="ECO:0000256" key="2">
    <source>
        <dbReference type="ARBA" id="ARBA00011738"/>
    </source>
</evidence>
<dbReference type="Gene3D" id="3.40.50.720">
    <property type="entry name" value="NAD(P)-binding Rossmann-like Domain"/>
    <property type="match status" value="1"/>
</dbReference>
<evidence type="ECO:0000256" key="11">
    <source>
        <dbReference type="ARBA" id="ARBA00023268"/>
    </source>
</evidence>
<dbReference type="AlphaFoldDB" id="A0A841YID2"/>
<evidence type="ECO:0000256" key="13">
    <source>
        <dbReference type="HAMAP-Rule" id="MF_01576"/>
    </source>
</evidence>
<dbReference type="InterPro" id="IPR020631">
    <property type="entry name" value="THF_DH/CycHdrlase_NAD-bd_dom"/>
</dbReference>
<comment type="similarity">
    <text evidence="13">Belongs to the tetrahydrofolate dehydrogenase/cyclohydrolase family.</text>
</comment>
<accession>A0A841YID2</accession>
<dbReference type="GO" id="GO:0009086">
    <property type="term" value="P:methionine biosynthetic process"/>
    <property type="evidence" value="ECO:0007669"/>
    <property type="project" value="UniProtKB-KW"/>
</dbReference>
<gene>
    <name evidence="13 16" type="primary">folD</name>
    <name evidence="16" type="ORF">HB844_12700</name>
</gene>
<evidence type="ECO:0000256" key="5">
    <source>
        <dbReference type="ARBA" id="ARBA00022755"/>
    </source>
</evidence>
<dbReference type="Proteomes" id="UP000571128">
    <property type="component" value="Unassembled WGS sequence"/>
</dbReference>
<dbReference type="NCBIfam" id="NF010783">
    <property type="entry name" value="PRK14186.1"/>
    <property type="match status" value="1"/>
</dbReference>
<feature type="domain" description="Tetrahydrofolate dehydrogenase/cyclohydrolase catalytic" evidence="14">
    <location>
        <begin position="5"/>
        <end position="119"/>
    </location>
</feature>
<keyword evidence="4 13" id="KW-0028">Amino-acid biosynthesis</keyword>
<dbReference type="NCBIfam" id="NF008058">
    <property type="entry name" value="PRK10792.1"/>
    <property type="match status" value="1"/>
</dbReference>
<evidence type="ECO:0000256" key="8">
    <source>
        <dbReference type="ARBA" id="ARBA00023002"/>
    </source>
</evidence>
<dbReference type="PANTHER" id="PTHR48099">
    <property type="entry name" value="C-1-TETRAHYDROFOLATE SYNTHASE, CYTOPLASMIC-RELATED"/>
    <property type="match status" value="1"/>
</dbReference>
<keyword evidence="9 13" id="KW-0368">Histidine biosynthesis</keyword>
<dbReference type="FunFam" id="3.40.50.720:FF:000006">
    <property type="entry name" value="Bifunctional protein FolD"/>
    <property type="match status" value="1"/>
</dbReference>
<comment type="function">
    <text evidence="13">Catalyzes the oxidation of 5,10-methylenetetrahydrofolate to 5,10-methenyltetrahydrofolate and then the hydrolysis of 5,10-methenyltetrahydrofolate to 10-formyltetrahydrofolate.</text>
</comment>
<dbReference type="SUPFAM" id="SSF53223">
    <property type="entry name" value="Aminoacid dehydrogenase-like, N-terminal domain"/>
    <property type="match status" value="1"/>
</dbReference>
<feature type="domain" description="Tetrahydrofolate dehydrogenase/cyclohydrolase NAD(P)-binding" evidence="15">
    <location>
        <begin position="138"/>
        <end position="279"/>
    </location>
</feature>
<dbReference type="InterPro" id="IPR036291">
    <property type="entry name" value="NAD(P)-bd_dom_sf"/>
</dbReference>
<dbReference type="SUPFAM" id="SSF51735">
    <property type="entry name" value="NAD(P)-binding Rossmann-fold domains"/>
    <property type="match status" value="1"/>
</dbReference>
<organism evidence="16 17">
    <name type="scientific">Listeria fleischmannii</name>
    <dbReference type="NCBI Taxonomy" id="1069827"/>
    <lineage>
        <taxon>Bacteria</taxon>
        <taxon>Bacillati</taxon>
        <taxon>Bacillota</taxon>
        <taxon>Bacilli</taxon>
        <taxon>Bacillales</taxon>
        <taxon>Listeriaceae</taxon>
        <taxon>Listeria</taxon>
    </lineage>
</organism>
<keyword evidence="10 13" id="KW-0486">Methionine biosynthesis</keyword>
<evidence type="ECO:0000256" key="6">
    <source>
        <dbReference type="ARBA" id="ARBA00022801"/>
    </source>
</evidence>